<evidence type="ECO:0000259" key="5">
    <source>
        <dbReference type="SMART" id="SM00861"/>
    </source>
</evidence>
<name>A0A7S3D124_9EUKA</name>
<dbReference type="Gene3D" id="3.40.50.970">
    <property type="match status" value="1"/>
</dbReference>
<keyword evidence="4" id="KW-0786">Thiamine pyrophosphate</keyword>
<dbReference type="EMBL" id="HBIB01007700">
    <property type="protein sequence ID" value="CAE0242620.1"/>
    <property type="molecule type" value="Transcribed_RNA"/>
</dbReference>
<evidence type="ECO:0000256" key="2">
    <source>
        <dbReference type="ARBA" id="ARBA00006936"/>
    </source>
</evidence>
<dbReference type="SUPFAM" id="SSF52518">
    <property type="entry name" value="Thiamin diphosphate-binding fold (THDP-binding)"/>
    <property type="match status" value="2"/>
</dbReference>
<protein>
    <recommendedName>
        <fullName evidence="5">Transketolase-like pyrimidine-binding domain-containing protein</fullName>
    </recommendedName>
</protein>
<evidence type="ECO:0000256" key="4">
    <source>
        <dbReference type="ARBA" id="ARBA00023052"/>
    </source>
</evidence>
<dbReference type="InterPro" id="IPR011603">
    <property type="entry name" value="2oxoglutarate_DH_E1"/>
</dbReference>
<dbReference type="InterPro" id="IPR001017">
    <property type="entry name" value="DH_E1"/>
</dbReference>
<dbReference type="Pfam" id="PF02779">
    <property type="entry name" value="Transket_pyr"/>
    <property type="match status" value="1"/>
</dbReference>
<dbReference type="AlphaFoldDB" id="A0A7S3D124"/>
<dbReference type="GO" id="GO:0016624">
    <property type="term" value="F:oxidoreductase activity, acting on the aldehyde or oxo group of donors, disulfide as acceptor"/>
    <property type="evidence" value="ECO:0007669"/>
    <property type="project" value="InterPro"/>
</dbReference>
<evidence type="ECO:0000256" key="1">
    <source>
        <dbReference type="ARBA" id="ARBA00001964"/>
    </source>
</evidence>
<dbReference type="Gene3D" id="3.40.50.11610">
    <property type="entry name" value="Multifunctional 2-oxoglutarate metabolism enzyme, C-terminal domain"/>
    <property type="match status" value="1"/>
</dbReference>
<dbReference type="PANTHER" id="PTHR23152:SF4">
    <property type="entry name" value="2-OXOADIPATE DEHYDROGENASE COMPLEX COMPONENT E1"/>
    <property type="match status" value="1"/>
</dbReference>
<feature type="domain" description="Transketolase-like pyrimidine-binding" evidence="5">
    <location>
        <begin position="543"/>
        <end position="761"/>
    </location>
</feature>
<dbReference type="Gene3D" id="3.40.50.12470">
    <property type="match status" value="1"/>
</dbReference>
<dbReference type="NCBIfam" id="TIGR00239">
    <property type="entry name" value="2oxo_dh_E1"/>
    <property type="match status" value="1"/>
</dbReference>
<comment type="similarity">
    <text evidence="2">Belongs to the alpha-ketoglutarate dehydrogenase family.</text>
</comment>
<dbReference type="Pfam" id="PF16870">
    <property type="entry name" value="OxoGdeHyase_C"/>
    <property type="match status" value="1"/>
</dbReference>
<reference evidence="6" key="1">
    <citation type="submission" date="2021-01" db="EMBL/GenBank/DDBJ databases">
        <authorList>
            <person name="Corre E."/>
            <person name="Pelletier E."/>
            <person name="Niang G."/>
            <person name="Scheremetjew M."/>
            <person name="Finn R."/>
            <person name="Kale V."/>
            <person name="Holt S."/>
            <person name="Cochrane G."/>
            <person name="Meng A."/>
            <person name="Brown T."/>
            <person name="Cohen L."/>
        </authorList>
    </citation>
    <scope>NUCLEOTIDE SEQUENCE</scope>
    <source>
        <strain evidence="6">NIES-2562</strain>
    </source>
</reference>
<dbReference type="Pfam" id="PF00676">
    <property type="entry name" value="E1_dh"/>
    <property type="match status" value="1"/>
</dbReference>
<dbReference type="InterPro" id="IPR042179">
    <property type="entry name" value="KGD_C_sf"/>
</dbReference>
<dbReference type="PIRSF" id="PIRSF000157">
    <property type="entry name" value="Oxoglu_dh_E1"/>
    <property type="match status" value="1"/>
</dbReference>
<keyword evidence="3" id="KW-0560">Oxidoreductase</keyword>
<gene>
    <name evidence="6" type="ORF">PBIL07802_LOCUS4785</name>
</gene>
<proteinExistence type="inferred from homology"/>
<dbReference type="GO" id="GO:0030976">
    <property type="term" value="F:thiamine pyrophosphate binding"/>
    <property type="evidence" value="ECO:0007669"/>
    <property type="project" value="InterPro"/>
</dbReference>
<evidence type="ECO:0000313" key="6">
    <source>
        <dbReference type="EMBL" id="CAE0242620.1"/>
    </source>
</evidence>
<dbReference type="InterPro" id="IPR005475">
    <property type="entry name" value="Transketolase-like_Pyr-bd"/>
</dbReference>
<dbReference type="PANTHER" id="PTHR23152">
    <property type="entry name" value="2-OXOGLUTARATE DEHYDROGENASE"/>
    <property type="match status" value="1"/>
</dbReference>
<dbReference type="InterPro" id="IPR029061">
    <property type="entry name" value="THDP-binding"/>
</dbReference>
<sequence>MSRLLSYSLKSSLFKNGLTWKSTRALAWHTTARYLSTPSVAAAARERMYRFADVNPLYPSSLSPEEKLAKLGLEVSEETVEIAKIFGGSIALQTAHVESQAEKDFLNKALEDASKKEFSAEEKKRMLKMMIESEALDKFMGSKYPFFKRYSGEGCEALLPCVDSMVSACARNSANNVVIGMPHRGRFNLLVGVLDFPARALFSKIEGNCELPPQYDAFPGDVASHLAQSVKLGSVSVSLLHNPSHLEAIHPVAVGKVRRKQELFSASSPPHPEALRSTIPLVMHGDAAFAGQGIVAEAINMASSPGFDVGGTVHLVVNNQVGFTAEAHVSRSSMFVSDAAKGVGSPIIAVNGDDPEAVSKAMSIAVEYRQKYGKDVFVELICYRRHGHNELDEPAFTQPLMYKNIRSRTSPPRVYAEKLKEEGVIDGDFVTQVTESAKEKYNEEKNAVSEYTTPSKVAFGGMWHQCGVTEPSSETLDAYLSRPISDVLNFDHPSNPDTGVLVEELREIARRSIEVPENIEVHPRLQKMYVKNRLEAIDNNKGVDWATAEAMAFGSILEDGYCLRMTGQDVERGTFSQRHAALVCQSTAEKFMPFKDVEKTNNSNFSLYSSVLSEEAVLGFEYGYSINDPNQLTLWEAQFGDFFNGAQIIFDNFISSSEAKWLRQTGLTVLLPHGFDGAGPEHSSCRMERFLQLADDGFSSRNNRYNVDKIVPGDSGDYQGHNMAVVNPTSPAQYFHLLRRQVMTPFRKPLIVVAPKTLLRLREAVSDMDEFAPGKRFQHLLFDEVTPDAKTMVICSGKIYYDLAKKRAEAGIAKEEAPIVRLEQLSPFPTSALAHLMSGFKGDKVVFVQEEPENNGPLPFSLPRIEAAMKYNQHLSHASLDVVSRPPSGTVAAGYRLRHEKEVKELFGAFTNAIGGGQ</sequence>
<dbReference type="InterPro" id="IPR031717">
    <property type="entry name" value="ODO-1/KGD_C"/>
</dbReference>
<comment type="cofactor">
    <cofactor evidence="1">
        <name>thiamine diphosphate</name>
        <dbReference type="ChEBI" id="CHEBI:58937"/>
    </cofactor>
</comment>
<evidence type="ECO:0000256" key="3">
    <source>
        <dbReference type="ARBA" id="ARBA00023002"/>
    </source>
</evidence>
<dbReference type="SMART" id="SM00861">
    <property type="entry name" value="Transket_pyr"/>
    <property type="match status" value="1"/>
</dbReference>
<accession>A0A7S3D124</accession>
<organism evidence="6">
    <name type="scientific">Palpitomonas bilix</name>
    <dbReference type="NCBI Taxonomy" id="652834"/>
    <lineage>
        <taxon>Eukaryota</taxon>
        <taxon>Eukaryota incertae sedis</taxon>
    </lineage>
</organism>